<dbReference type="RefSeq" id="WP_076340648.1">
    <property type="nucleotide sequence ID" value="NZ_CAPDDE010000005.1"/>
</dbReference>
<proteinExistence type="predicted"/>
<keyword evidence="1" id="KW-0378">Hydrolase</keyword>
<dbReference type="GeneID" id="78274758"/>
<organism evidence="4 5">
    <name type="scientific">Dubosiella newyorkensis</name>
    <dbReference type="NCBI Taxonomy" id="1862672"/>
    <lineage>
        <taxon>Bacteria</taxon>
        <taxon>Bacillati</taxon>
        <taxon>Bacillota</taxon>
        <taxon>Erysipelotrichia</taxon>
        <taxon>Erysipelotrichales</taxon>
        <taxon>Erysipelotrichaceae</taxon>
        <taxon>Dubosiella</taxon>
    </lineage>
</organism>
<gene>
    <name evidence="4" type="ORF">BO225_02200</name>
</gene>
<dbReference type="InterPro" id="IPR042002">
    <property type="entry name" value="Sortase_C"/>
</dbReference>
<dbReference type="Gene3D" id="2.40.260.10">
    <property type="entry name" value="Sortase"/>
    <property type="match status" value="1"/>
</dbReference>
<dbReference type="Proteomes" id="UP000186705">
    <property type="component" value="Unassembled WGS sequence"/>
</dbReference>
<evidence type="ECO:0000313" key="5">
    <source>
        <dbReference type="Proteomes" id="UP000186705"/>
    </source>
</evidence>
<keyword evidence="3" id="KW-0472">Membrane</keyword>
<accession>A0A1U7NPW0</accession>
<dbReference type="EMBL" id="MPKA01000044">
    <property type="protein sequence ID" value="OLU47675.1"/>
    <property type="molecule type" value="Genomic_DNA"/>
</dbReference>
<dbReference type="GO" id="GO:0016787">
    <property type="term" value="F:hydrolase activity"/>
    <property type="evidence" value="ECO:0007669"/>
    <property type="project" value="UniProtKB-KW"/>
</dbReference>
<feature type="transmembrane region" description="Helical" evidence="3">
    <location>
        <begin position="235"/>
        <end position="256"/>
    </location>
</feature>
<dbReference type="Pfam" id="PF04203">
    <property type="entry name" value="Sortase"/>
    <property type="match status" value="1"/>
</dbReference>
<dbReference type="AlphaFoldDB" id="A0A1U7NPW0"/>
<dbReference type="InterPro" id="IPR023365">
    <property type="entry name" value="Sortase_dom-sf"/>
</dbReference>
<dbReference type="NCBIfam" id="NF033745">
    <property type="entry name" value="class_C_sortase"/>
    <property type="match status" value="1"/>
</dbReference>
<keyword evidence="3" id="KW-0812">Transmembrane</keyword>
<evidence type="ECO:0000256" key="2">
    <source>
        <dbReference type="PIRSR" id="PIRSR605754-1"/>
    </source>
</evidence>
<keyword evidence="5" id="KW-1185">Reference proteome</keyword>
<dbReference type="STRING" id="1862672.BO225_02200"/>
<dbReference type="SUPFAM" id="SSF63817">
    <property type="entry name" value="Sortase"/>
    <property type="match status" value="1"/>
</dbReference>
<dbReference type="InterPro" id="IPR005754">
    <property type="entry name" value="Sortase"/>
</dbReference>
<evidence type="ECO:0000313" key="4">
    <source>
        <dbReference type="EMBL" id="OLU47675.1"/>
    </source>
</evidence>
<keyword evidence="3" id="KW-1133">Transmembrane helix</keyword>
<feature type="active site" description="Proton donor/acceptor" evidence="2">
    <location>
        <position position="137"/>
    </location>
</feature>
<dbReference type="NCBIfam" id="TIGR01076">
    <property type="entry name" value="sortase_fam"/>
    <property type="match status" value="1"/>
</dbReference>
<feature type="active site" description="Acyl-thioester intermediate" evidence="2">
    <location>
        <position position="199"/>
    </location>
</feature>
<sequence length="262" mass="29648">MKKNNVFWRFVFGAGVVCAFLPLMGAWEEGIRANESIQGYEKAVESLNEASIDENWQLLEAYNESLRSNLSWMEYEKVKEHFLPSDIIGYLSIPSIEVRLPIFLGSEEEHLKEGVGHVARSSLPVGGVSSRALLTGHSGLANGRLFSRLDELERGDFFLINVLGRELAYQVERTEMILPQEVERLNIEEGRDLVSLITCAPFGINTHRLIVTGERVEEENRAILLEREVVKVPSWRALVLSYGPIGLSIVFGWMWMKGRKKG</sequence>
<evidence type="ECO:0008006" key="6">
    <source>
        <dbReference type="Google" id="ProtNLM"/>
    </source>
</evidence>
<protein>
    <recommendedName>
        <fullName evidence="6">Class C sortase</fullName>
    </recommendedName>
</protein>
<comment type="caution">
    <text evidence="4">The sequence shown here is derived from an EMBL/GenBank/DDBJ whole genome shotgun (WGS) entry which is preliminary data.</text>
</comment>
<dbReference type="CDD" id="cd05827">
    <property type="entry name" value="Sortase_C"/>
    <property type="match status" value="1"/>
</dbReference>
<reference evidence="4 5" key="1">
    <citation type="submission" date="2016-11" db="EMBL/GenBank/DDBJ databases">
        <title>Description of two novel members of the family Erysipelotrichaceae: Ileibacterium lipovorans gen. nov., sp. nov. and Dubosiella newyorkensis, gen. nov., sp. nov.</title>
        <authorList>
            <person name="Cox L.M."/>
            <person name="Sohn J."/>
            <person name="Tyrrell K.L."/>
            <person name="Citron D.M."/>
            <person name="Lawson P.A."/>
            <person name="Patel N.B."/>
            <person name="Iizumi T."/>
            <person name="Perez-Perez G.I."/>
            <person name="Goldstein E.J."/>
            <person name="Blaser M.J."/>
        </authorList>
    </citation>
    <scope>NUCLEOTIDE SEQUENCE [LARGE SCALE GENOMIC DNA]</scope>
    <source>
        <strain evidence="4 5">NYU-BL-A4</strain>
    </source>
</reference>
<dbReference type="OrthoDB" id="1648028at2"/>
<name>A0A1U7NPW0_9FIRM</name>
<evidence type="ECO:0000256" key="3">
    <source>
        <dbReference type="SAM" id="Phobius"/>
    </source>
</evidence>
<evidence type="ECO:0000256" key="1">
    <source>
        <dbReference type="ARBA" id="ARBA00022801"/>
    </source>
</evidence>